<dbReference type="Pfam" id="PF13335">
    <property type="entry name" value="Mg_chelatase_C"/>
    <property type="match status" value="1"/>
</dbReference>
<dbReference type="InterPro" id="IPR027417">
    <property type="entry name" value="P-loop_NTPase"/>
</dbReference>
<dbReference type="GO" id="GO:0006508">
    <property type="term" value="P:proteolysis"/>
    <property type="evidence" value="ECO:0007669"/>
    <property type="project" value="UniProtKB-KW"/>
</dbReference>
<dbReference type="GO" id="GO:0005524">
    <property type="term" value="F:ATP binding"/>
    <property type="evidence" value="ECO:0007669"/>
    <property type="project" value="UniProtKB-KW"/>
</dbReference>
<keyword evidence="3" id="KW-0067">ATP-binding</keyword>
<dbReference type="GO" id="GO:0008233">
    <property type="term" value="F:peptidase activity"/>
    <property type="evidence" value="ECO:0007669"/>
    <property type="project" value="UniProtKB-KW"/>
</dbReference>
<evidence type="ECO:0000256" key="1">
    <source>
        <dbReference type="ARBA" id="ARBA00006354"/>
    </source>
</evidence>
<dbReference type="EMBL" id="CABPSH010000002">
    <property type="protein sequence ID" value="VVD84092.1"/>
    <property type="molecule type" value="Genomic_DNA"/>
</dbReference>
<evidence type="ECO:0000259" key="4">
    <source>
        <dbReference type="SMART" id="SM00382"/>
    </source>
</evidence>
<dbReference type="CDD" id="cd00009">
    <property type="entry name" value="AAA"/>
    <property type="match status" value="1"/>
</dbReference>
<dbReference type="InterPro" id="IPR004482">
    <property type="entry name" value="Mg_chelat-rel"/>
</dbReference>
<dbReference type="Pfam" id="PF13541">
    <property type="entry name" value="ChlI"/>
    <property type="match status" value="1"/>
</dbReference>
<evidence type="ECO:0000313" key="6">
    <source>
        <dbReference type="Proteomes" id="UP000400981"/>
    </source>
</evidence>
<dbReference type="InterPro" id="IPR020568">
    <property type="entry name" value="Ribosomal_Su5_D2-typ_SF"/>
</dbReference>
<dbReference type="PRINTS" id="PR01657">
    <property type="entry name" value="MCMFAMILY"/>
</dbReference>
<dbReference type="SUPFAM" id="SSF52540">
    <property type="entry name" value="P-loop containing nucleoside triphosphate hydrolases"/>
    <property type="match status" value="1"/>
</dbReference>
<dbReference type="GO" id="GO:0003677">
    <property type="term" value="F:DNA binding"/>
    <property type="evidence" value="ECO:0007669"/>
    <property type="project" value="InterPro"/>
</dbReference>
<accession>A0A5E4TA15</accession>
<sequence length="514" mass="54072">MSLAVVSSRAITGMVARAVTVEVHLANGLPGLSLVGLPDTEVKESRERVRSALQNSRFEFPARRITVNLAPADLPKASGGFDLPIALGILAASGQLPEAGLRAHEFAGELSLSGELRPVRGALAMASAALAEPLARALVLPAGSAQEAALVEGATVYGARTLLDVCAHLAEPDVAVPLPRAVVPLAVADAALADAEAAQASNLPDLGDIKGQEHAKRALEVAAAGGHHILFYGPPGTGKSMLATRLAGLLPPLGKTQAVEAATLASLSAQGFDWRHWGRRPFRAPHHTATAAALVGGGSVPRPGEISLAHRGVLFLDELPEFQRRVLEVLREPLEVGHVTISRAGGHATFPAAFQLVAAMNPCPCGDLGHPSRSCRCTSEAVARYRNRLSGPLLDRIDLHVEVPALRAETFAAPASGERSEVVAARVGRARERQLSRQGQLNSDLSSRALEAQCALQPNAQDVLHRAVTQHHWSARTYHRVLRVARTVADLAGSIAIDAHHVAEATQYREASTT</sequence>
<keyword evidence="5" id="KW-0378">Hydrolase</keyword>
<dbReference type="InterPro" id="IPR000523">
    <property type="entry name" value="Mg_chelatse_chII-like_cat_dom"/>
</dbReference>
<keyword evidence="2" id="KW-0547">Nucleotide-binding</keyword>
<name>A0A5E4TA15_9BURK</name>
<keyword evidence="5" id="KW-0645">Protease</keyword>
<dbReference type="InterPro" id="IPR045006">
    <property type="entry name" value="CHLI-like"/>
</dbReference>
<feature type="domain" description="AAA+ ATPase" evidence="4">
    <location>
        <begin position="225"/>
        <end position="407"/>
    </location>
</feature>
<protein>
    <submittedName>
        <fullName evidence="5">ATP-dependent protease</fullName>
    </submittedName>
</protein>
<dbReference type="InterPro" id="IPR025158">
    <property type="entry name" value="Mg_chelat-rel_C"/>
</dbReference>
<reference evidence="5 6" key="1">
    <citation type="submission" date="2019-08" db="EMBL/GenBank/DDBJ databases">
        <authorList>
            <person name="Peeters C."/>
        </authorList>
    </citation>
    <scope>NUCLEOTIDE SEQUENCE [LARGE SCALE GENOMIC DNA]</scope>
    <source>
        <strain evidence="5 6">LMG 31012</strain>
    </source>
</reference>
<dbReference type="InterPro" id="IPR001208">
    <property type="entry name" value="MCM_dom"/>
</dbReference>
<dbReference type="NCBIfam" id="TIGR00368">
    <property type="entry name" value="YifB family Mg chelatase-like AAA ATPase"/>
    <property type="match status" value="1"/>
</dbReference>
<keyword evidence="6" id="KW-1185">Reference proteome</keyword>
<evidence type="ECO:0000313" key="5">
    <source>
        <dbReference type="EMBL" id="VVD84092.1"/>
    </source>
</evidence>
<dbReference type="OrthoDB" id="9813147at2"/>
<dbReference type="PANTHER" id="PTHR32039:SF7">
    <property type="entry name" value="COMPETENCE PROTEIN COMM"/>
    <property type="match status" value="1"/>
</dbReference>
<evidence type="ECO:0000256" key="3">
    <source>
        <dbReference type="ARBA" id="ARBA00022840"/>
    </source>
</evidence>
<comment type="similarity">
    <text evidence="1">Belongs to the Mg-chelatase subunits D/I family. ComM subfamily.</text>
</comment>
<dbReference type="Proteomes" id="UP000400981">
    <property type="component" value="Unassembled WGS sequence"/>
</dbReference>
<dbReference type="InterPro" id="IPR003593">
    <property type="entry name" value="AAA+_ATPase"/>
</dbReference>
<dbReference type="PANTHER" id="PTHR32039">
    <property type="entry name" value="MAGNESIUM-CHELATASE SUBUNIT CHLI"/>
    <property type="match status" value="1"/>
</dbReference>
<organism evidence="5 6">
    <name type="scientific">Pandoraea eparura</name>
    <dbReference type="NCBI Taxonomy" id="2508291"/>
    <lineage>
        <taxon>Bacteria</taxon>
        <taxon>Pseudomonadati</taxon>
        <taxon>Pseudomonadota</taxon>
        <taxon>Betaproteobacteria</taxon>
        <taxon>Burkholderiales</taxon>
        <taxon>Burkholderiaceae</taxon>
        <taxon>Pandoraea</taxon>
    </lineage>
</organism>
<evidence type="ECO:0000256" key="2">
    <source>
        <dbReference type="ARBA" id="ARBA00022741"/>
    </source>
</evidence>
<dbReference type="InterPro" id="IPR014721">
    <property type="entry name" value="Ribsml_uS5_D2-typ_fold_subgr"/>
</dbReference>
<dbReference type="SUPFAM" id="SSF54211">
    <property type="entry name" value="Ribosomal protein S5 domain 2-like"/>
    <property type="match status" value="1"/>
</dbReference>
<dbReference type="Gene3D" id="3.40.50.300">
    <property type="entry name" value="P-loop containing nucleotide triphosphate hydrolases"/>
    <property type="match status" value="1"/>
</dbReference>
<gene>
    <name evidence="5" type="ORF">PEP31012_01257</name>
</gene>
<dbReference type="RefSeq" id="WP_150588469.1">
    <property type="nucleotide sequence ID" value="NZ_CABPSH010000002.1"/>
</dbReference>
<dbReference type="AlphaFoldDB" id="A0A5E4TA15"/>
<dbReference type="Pfam" id="PF01078">
    <property type="entry name" value="Mg_chelatase"/>
    <property type="match status" value="1"/>
</dbReference>
<dbReference type="SMART" id="SM00382">
    <property type="entry name" value="AAA"/>
    <property type="match status" value="1"/>
</dbReference>
<proteinExistence type="inferred from homology"/>
<dbReference type="Gene3D" id="3.30.230.10">
    <property type="match status" value="1"/>
</dbReference>